<accession>A0ABW6FE24</accession>
<dbReference type="Gene3D" id="1.10.357.10">
    <property type="entry name" value="Tetracycline Repressor, domain 2"/>
    <property type="match status" value="1"/>
</dbReference>
<name>A0ABW6FE24_9ACTN</name>
<proteinExistence type="predicted"/>
<gene>
    <name evidence="2" type="ORF">ACFWOQ_30825</name>
</gene>
<sequence>MAEVRPAFDEAARTHPPLREASSARQDAHPRQIRDDDLAYGLERVLDGLAARLEA</sequence>
<organism evidence="2 3">
    <name type="scientific">Streptomyces rubiginosohelvolus</name>
    <dbReference type="NCBI Taxonomy" id="67362"/>
    <lineage>
        <taxon>Bacteria</taxon>
        <taxon>Bacillati</taxon>
        <taxon>Actinomycetota</taxon>
        <taxon>Actinomycetes</taxon>
        <taxon>Kitasatosporales</taxon>
        <taxon>Streptomycetaceae</taxon>
        <taxon>Streptomyces</taxon>
    </lineage>
</organism>
<feature type="compositionally biased region" description="Basic and acidic residues" evidence="1">
    <location>
        <begin position="1"/>
        <end position="13"/>
    </location>
</feature>
<comment type="caution">
    <text evidence="2">The sequence shown here is derived from an EMBL/GenBank/DDBJ whole genome shotgun (WGS) entry which is preliminary data.</text>
</comment>
<feature type="region of interest" description="Disordered" evidence="1">
    <location>
        <begin position="1"/>
        <end position="35"/>
    </location>
</feature>
<evidence type="ECO:0000313" key="3">
    <source>
        <dbReference type="Proteomes" id="UP001598352"/>
    </source>
</evidence>
<feature type="compositionally biased region" description="Basic and acidic residues" evidence="1">
    <location>
        <begin position="26"/>
        <end position="35"/>
    </location>
</feature>
<keyword evidence="3" id="KW-1185">Reference proteome</keyword>
<reference evidence="2 3" key="1">
    <citation type="submission" date="2024-09" db="EMBL/GenBank/DDBJ databases">
        <title>The Natural Products Discovery Center: Release of the First 8490 Sequenced Strains for Exploring Actinobacteria Biosynthetic Diversity.</title>
        <authorList>
            <person name="Kalkreuter E."/>
            <person name="Kautsar S.A."/>
            <person name="Yang D."/>
            <person name="Bader C.D."/>
            <person name="Teijaro C.N."/>
            <person name="Fluegel L."/>
            <person name="Davis C.M."/>
            <person name="Simpson J.R."/>
            <person name="Lauterbach L."/>
            <person name="Steele A.D."/>
            <person name="Gui C."/>
            <person name="Meng S."/>
            <person name="Li G."/>
            <person name="Viehrig K."/>
            <person name="Ye F."/>
            <person name="Su P."/>
            <person name="Kiefer A.F."/>
            <person name="Nichols A."/>
            <person name="Cepeda A.J."/>
            <person name="Yan W."/>
            <person name="Fan B."/>
            <person name="Jiang Y."/>
            <person name="Adhikari A."/>
            <person name="Zheng C.-J."/>
            <person name="Schuster L."/>
            <person name="Cowan T.M."/>
            <person name="Smanski M.J."/>
            <person name="Chevrette M.G."/>
            <person name="De Carvalho L.P.S."/>
            <person name="Shen B."/>
        </authorList>
    </citation>
    <scope>NUCLEOTIDE SEQUENCE [LARGE SCALE GENOMIC DNA]</scope>
    <source>
        <strain evidence="2 3">NPDC058428</strain>
    </source>
</reference>
<dbReference type="EMBL" id="JBHXKZ010000035">
    <property type="protein sequence ID" value="MFD4826967.1"/>
    <property type="molecule type" value="Genomic_DNA"/>
</dbReference>
<evidence type="ECO:0000256" key="1">
    <source>
        <dbReference type="SAM" id="MobiDB-lite"/>
    </source>
</evidence>
<dbReference type="Proteomes" id="UP001598352">
    <property type="component" value="Unassembled WGS sequence"/>
</dbReference>
<protein>
    <submittedName>
        <fullName evidence="2">Uncharacterized protein</fullName>
    </submittedName>
</protein>
<dbReference type="RefSeq" id="WP_382777151.1">
    <property type="nucleotide sequence ID" value="NZ_JBHXKZ010000035.1"/>
</dbReference>
<evidence type="ECO:0000313" key="2">
    <source>
        <dbReference type="EMBL" id="MFD4826967.1"/>
    </source>
</evidence>